<protein>
    <submittedName>
        <fullName evidence="2">50S ribosomal protein-related</fullName>
    </submittedName>
</protein>
<keyword evidence="3" id="KW-1185">Reference proteome</keyword>
<dbReference type="Proteomes" id="UP001604336">
    <property type="component" value="Unassembled WGS sequence"/>
</dbReference>
<reference evidence="3" key="1">
    <citation type="submission" date="2024-07" db="EMBL/GenBank/DDBJ databases">
        <title>Two chromosome-level genome assemblies of Korean endemic species Abeliophyllum distichum and Forsythia ovata (Oleaceae).</title>
        <authorList>
            <person name="Jang H."/>
        </authorList>
    </citation>
    <scope>NUCLEOTIDE SEQUENCE [LARGE SCALE GENOMIC DNA]</scope>
</reference>
<dbReference type="PANTHER" id="PTHR34542">
    <property type="entry name" value="OS08G0359900 PROTEIN"/>
    <property type="match status" value="1"/>
</dbReference>
<accession>A0ABD1V2S2</accession>
<keyword evidence="2" id="KW-0687">Ribonucleoprotein</keyword>
<dbReference type="EMBL" id="JBFOLK010000002">
    <property type="protein sequence ID" value="KAL2531610.1"/>
    <property type="molecule type" value="Genomic_DNA"/>
</dbReference>
<keyword evidence="2" id="KW-0689">Ribosomal protein</keyword>
<organism evidence="2 3">
    <name type="scientific">Abeliophyllum distichum</name>
    <dbReference type="NCBI Taxonomy" id="126358"/>
    <lineage>
        <taxon>Eukaryota</taxon>
        <taxon>Viridiplantae</taxon>
        <taxon>Streptophyta</taxon>
        <taxon>Embryophyta</taxon>
        <taxon>Tracheophyta</taxon>
        <taxon>Spermatophyta</taxon>
        <taxon>Magnoliopsida</taxon>
        <taxon>eudicotyledons</taxon>
        <taxon>Gunneridae</taxon>
        <taxon>Pentapetalae</taxon>
        <taxon>asterids</taxon>
        <taxon>lamiids</taxon>
        <taxon>Lamiales</taxon>
        <taxon>Oleaceae</taxon>
        <taxon>Forsythieae</taxon>
        <taxon>Abeliophyllum</taxon>
    </lineage>
</organism>
<sequence length="146" mass="16234">MGSLHKFKLLATQCAVVGSPTRSPTTSPVIHLRRRRSTLRMLLSRGGVGCGGGRRLPPRREIGSQDPRGDGKSSEKGKEIVVSHKLKDLFVSSPPAFDERVSENMREGLLPSSSVNVVRSRRPLSAMFRQRLLRRAWRPVLVTIPE</sequence>
<proteinExistence type="predicted"/>
<name>A0ABD1V2S2_9LAMI</name>
<dbReference type="PANTHER" id="PTHR34542:SF1">
    <property type="entry name" value="OS08G0359900 PROTEIN"/>
    <property type="match status" value="1"/>
</dbReference>
<gene>
    <name evidence="2" type="ORF">Adt_04961</name>
</gene>
<dbReference type="GO" id="GO:0005840">
    <property type="term" value="C:ribosome"/>
    <property type="evidence" value="ECO:0007669"/>
    <property type="project" value="UniProtKB-KW"/>
</dbReference>
<comment type="caution">
    <text evidence="2">The sequence shown here is derived from an EMBL/GenBank/DDBJ whole genome shotgun (WGS) entry which is preliminary data.</text>
</comment>
<feature type="region of interest" description="Disordered" evidence="1">
    <location>
        <begin position="44"/>
        <end position="78"/>
    </location>
</feature>
<evidence type="ECO:0000256" key="1">
    <source>
        <dbReference type="SAM" id="MobiDB-lite"/>
    </source>
</evidence>
<feature type="compositionally biased region" description="Basic and acidic residues" evidence="1">
    <location>
        <begin position="58"/>
        <end position="78"/>
    </location>
</feature>
<dbReference type="AlphaFoldDB" id="A0ABD1V2S2"/>
<evidence type="ECO:0000313" key="3">
    <source>
        <dbReference type="Proteomes" id="UP001604336"/>
    </source>
</evidence>
<evidence type="ECO:0000313" key="2">
    <source>
        <dbReference type="EMBL" id="KAL2531610.1"/>
    </source>
</evidence>